<dbReference type="EMBL" id="JARJCW010000077">
    <property type="protein sequence ID" value="KAJ7197578.1"/>
    <property type="molecule type" value="Genomic_DNA"/>
</dbReference>
<reference evidence="1" key="1">
    <citation type="submission" date="2023-03" db="EMBL/GenBank/DDBJ databases">
        <title>Massive genome expansion in bonnet fungi (Mycena s.s.) driven by repeated elements and novel gene families across ecological guilds.</title>
        <authorList>
            <consortium name="Lawrence Berkeley National Laboratory"/>
            <person name="Harder C.B."/>
            <person name="Miyauchi S."/>
            <person name="Viragh M."/>
            <person name="Kuo A."/>
            <person name="Thoen E."/>
            <person name="Andreopoulos B."/>
            <person name="Lu D."/>
            <person name="Skrede I."/>
            <person name="Drula E."/>
            <person name="Henrissat B."/>
            <person name="Morin E."/>
            <person name="Kohler A."/>
            <person name="Barry K."/>
            <person name="LaButti K."/>
            <person name="Morin E."/>
            <person name="Salamov A."/>
            <person name="Lipzen A."/>
            <person name="Mereny Z."/>
            <person name="Hegedus B."/>
            <person name="Baldrian P."/>
            <person name="Stursova M."/>
            <person name="Weitz H."/>
            <person name="Taylor A."/>
            <person name="Grigoriev I.V."/>
            <person name="Nagy L.G."/>
            <person name="Martin F."/>
            <person name="Kauserud H."/>
        </authorList>
    </citation>
    <scope>NUCLEOTIDE SEQUENCE</scope>
    <source>
        <strain evidence="1">9144</strain>
    </source>
</reference>
<evidence type="ECO:0000313" key="1">
    <source>
        <dbReference type="EMBL" id="KAJ7197578.1"/>
    </source>
</evidence>
<dbReference type="AlphaFoldDB" id="A0AAD6V1T7"/>
<name>A0AAD6V1T7_9AGAR</name>
<dbReference type="PANTHER" id="PTHR22930">
    <property type="match status" value="1"/>
</dbReference>
<keyword evidence="2" id="KW-1185">Reference proteome</keyword>
<organism evidence="1 2">
    <name type="scientific">Mycena pura</name>
    <dbReference type="NCBI Taxonomy" id="153505"/>
    <lineage>
        <taxon>Eukaryota</taxon>
        <taxon>Fungi</taxon>
        <taxon>Dikarya</taxon>
        <taxon>Basidiomycota</taxon>
        <taxon>Agaricomycotina</taxon>
        <taxon>Agaricomycetes</taxon>
        <taxon>Agaricomycetidae</taxon>
        <taxon>Agaricales</taxon>
        <taxon>Marasmiineae</taxon>
        <taxon>Mycenaceae</taxon>
        <taxon>Mycena</taxon>
    </lineage>
</organism>
<accession>A0AAD6V1T7</accession>
<evidence type="ECO:0000313" key="2">
    <source>
        <dbReference type="Proteomes" id="UP001219525"/>
    </source>
</evidence>
<gene>
    <name evidence="1" type="ORF">GGX14DRAFT_374856</name>
</gene>
<sequence length="114" mass="13100">MHQKAAHLQHTGLAIDHVAERFQHSHSTISEHFRKMLDILSGHDFYTKYVRLPRADDPPPDEIHNNPKWWPYFQNVLGTLDGAHISCTPSAEELHTARNRKGGVTQKLPHCCLF</sequence>
<dbReference type="PANTHER" id="PTHR22930:SF221">
    <property type="entry name" value="NUCLEASE HARBI1"/>
    <property type="match status" value="1"/>
</dbReference>
<proteinExistence type="predicted"/>
<dbReference type="InterPro" id="IPR045249">
    <property type="entry name" value="HARBI1-like"/>
</dbReference>
<comment type="caution">
    <text evidence="1">The sequence shown here is derived from an EMBL/GenBank/DDBJ whole genome shotgun (WGS) entry which is preliminary data.</text>
</comment>
<dbReference type="Proteomes" id="UP001219525">
    <property type="component" value="Unassembled WGS sequence"/>
</dbReference>
<protein>
    <submittedName>
        <fullName evidence="1">Uncharacterized protein</fullName>
    </submittedName>
</protein>